<gene>
    <name evidence="9" type="ORF">CYY_009063</name>
</gene>
<dbReference type="InterPro" id="IPR027075">
    <property type="entry name" value="CPSF2"/>
</dbReference>
<evidence type="ECO:0000256" key="2">
    <source>
        <dbReference type="ARBA" id="ARBA00010624"/>
    </source>
</evidence>
<dbReference type="InterPro" id="IPR035639">
    <property type="entry name" value="CPSF2_MBL"/>
</dbReference>
<dbReference type="Gene3D" id="3.60.15.10">
    <property type="entry name" value="Ribonuclease Z/Hydroxyacylglutathione hydrolase-like"/>
    <property type="match status" value="1"/>
</dbReference>
<comment type="subcellular location">
    <subcellularLocation>
        <location evidence="1 6">Nucleus</location>
    </subcellularLocation>
</comment>
<dbReference type="Pfam" id="PF13299">
    <property type="entry name" value="CPSF100_C"/>
    <property type="match status" value="1"/>
</dbReference>
<evidence type="ECO:0000313" key="10">
    <source>
        <dbReference type="Proteomes" id="UP000695562"/>
    </source>
</evidence>
<dbReference type="Pfam" id="PF07521">
    <property type="entry name" value="RMMBL"/>
    <property type="match status" value="1"/>
</dbReference>
<dbReference type="InterPro" id="IPR001279">
    <property type="entry name" value="Metallo-B-lactamas"/>
</dbReference>
<comment type="caution">
    <text evidence="9">The sequence shown here is derived from an EMBL/GenBank/DDBJ whole genome shotgun (WGS) entry which is preliminary data.</text>
</comment>
<name>A0A8J4UWF0_9MYCE</name>
<dbReference type="InterPro" id="IPR011108">
    <property type="entry name" value="RMMBL"/>
</dbReference>
<dbReference type="GO" id="GO:0003723">
    <property type="term" value="F:RNA binding"/>
    <property type="evidence" value="ECO:0007669"/>
    <property type="project" value="UniProtKB-KW"/>
</dbReference>
<organism evidence="9 10">
    <name type="scientific">Polysphondylium violaceum</name>
    <dbReference type="NCBI Taxonomy" id="133409"/>
    <lineage>
        <taxon>Eukaryota</taxon>
        <taxon>Amoebozoa</taxon>
        <taxon>Evosea</taxon>
        <taxon>Eumycetozoa</taxon>
        <taxon>Dictyostelia</taxon>
        <taxon>Dictyosteliales</taxon>
        <taxon>Dictyosteliaceae</taxon>
        <taxon>Polysphondylium</taxon>
    </lineage>
</organism>
<accession>A0A8J4UWF0</accession>
<keyword evidence="3 6" id="KW-0507">mRNA processing</keyword>
<dbReference type="PANTHER" id="PTHR45922">
    <property type="entry name" value="CLEAVAGE AND POLYADENYLATION SPECIFICITY FACTOR SUBUNIT 2"/>
    <property type="match status" value="1"/>
</dbReference>
<proteinExistence type="inferred from homology"/>
<dbReference type="Pfam" id="PF16661">
    <property type="entry name" value="Lactamase_B_6"/>
    <property type="match status" value="1"/>
</dbReference>
<dbReference type="SMART" id="SM01027">
    <property type="entry name" value="Beta-Casp"/>
    <property type="match status" value="1"/>
</dbReference>
<sequence>MTSIIKFTALSGSKDESPPCYLLEIDDFCILLDCGLNSFLDSSLLDPLKQYADKIDAVLLSYPDLTHMGGLPYAVGKLGLKGTIYATTPTFKMGQMFLYDLYQNKMEQQEFELFDLDDVDACFEKKRFQELSFSQHYTFEGGKGNGISITPYLAGHMIGGAIWKITKETDTIIYAVDYNHRKEGHLDGLQLTSDLLKPSLLITDSRNALKSTSFKKTDRDKMLLDTMRQTLRSNGNVLLPVDTAGRVLELLLCIESYWSQNRLGLYDVVFLNHETSNICEFAKSQLEFMSAAASIKFEQRNENVFSFRNIKLCNSIHELDSLSNPKVVLASSQDMETGFSRDLFIQWAQDPRNLIMMTDVIHENTLSSQLFNIFKQKSKGESIQLNQGRRVDLEGEELREYELKVQKEKDEIKLAEKKRKEEELELQRLSNPDQDQDQDIIKIENINPFKNRFDLSMDIIIKEGVLPMFPYFEKHIKWGEYGEEDDTMVKENFEDTMDEEMVAVDTVDVEYEDKPKKIVNQQFNIQVNCKLQNIDYEGCSDGRSIKTIIQQISPTNLVLIRGNDQCSSNIKNYVVDNLRVKNVYIPDINQQLDLTSDTNVYKVILKDSLVNTLKPSKLSGYEISYIEAKVEVDKESNNGTPTLEALQLNESIGHQQSFIGDMKLSDLKQILLNHGLQVQFDQGILNCNDLVYIWREEDIGGNSLINVDGILSDEYYLVRELLYKQYQIL</sequence>
<dbReference type="PANTHER" id="PTHR45922:SF1">
    <property type="entry name" value="CLEAVAGE AND POLYADENYLATION SPECIFICITY FACTOR SUBUNIT 2"/>
    <property type="match status" value="1"/>
</dbReference>
<dbReference type="SUPFAM" id="SSF56281">
    <property type="entry name" value="Metallo-hydrolase/oxidoreductase"/>
    <property type="match status" value="1"/>
</dbReference>
<dbReference type="EMBL" id="AJWJ01000629">
    <property type="protein sequence ID" value="KAF2069615.1"/>
    <property type="molecule type" value="Genomic_DNA"/>
</dbReference>
<evidence type="ECO:0000256" key="4">
    <source>
        <dbReference type="ARBA" id="ARBA00022884"/>
    </source>
</evidence>
<keyword evidence="5 6" id="KW-0539">Nucleus</keyword>
<evidence type="ECO:0000256" key="7">
    <source>
        <dbReference type="SAM" id="Coils"/>
    </source>
</evidence>
<evidence type="ECO:0000256" key="1">
    <source>
        <dbReference type="ARBA" id="ARBA00004123"/>
    </source>
</evidence>
<dbReference type="FunFam" id="3.60.15.10:FF:000008">
    <property type="entry name" value="Cleavage and polyadenylation specificity factor subunit 2"/>
    <property type="match status" value="1"/>
</dbReference>
<comment type="similarity">
    <text evidence="2 6">Belongs to the metallo-beta-lactamase superfamily. RNA-metabolizing metallo-beta-lactamase-like family. CPSF2/YSH1 subfamily.</text>
</comment>
<evidence type="ECO:0000259" key="8">
    <source>
        <dbReference type="SMART" id="SM01027"/>
    </source>
</evidence>
<dbReference type="InterPro" id="IPR036866">
    <property type="entry name" value="RibonucZ/Hydroxyglut_hydro"/>
</dbReference>
<evidence type="ECO:0000313" key="9">
    <source>
        <dbReference type="EMBL" id="KAF2069615.1"/>
    </source>
</evidence>
<dbReference type="GO" id="GO:0005847">
    <property type="term" value="C:mRNA cleavage and polyadenylation specificity factor complex"/>
    <property type="evidence" value="ECO:0007669"/>
    <property type="project" value="InterPro"/>
</dbReference>
<dbReference type="AlphaFoldDB" id="A0A8J4UWF0"/>
<protein>
    <recommendedName>
        <fullName evidence="6">Cleavage and polyadenylation specificity factor subunit 2</fullName>
    </recommendedName>
    <alternativeName>
        <fullName evidence="6">Cleavage and polyadenylation specificity factor 100 kDa subunit</fullName>
    </alternativeName>
</protein>
<evidence type="ECO:0000256" key="3">
    <source>
        <dbReference type="ARBA" id="ARBA00022664"/>
    </source>
</evidence>
<dbReference type="OrthoDB" id="64353at2759"/>
<dbReference type="InterPro" id="IPR025069">
    <property type="entry name" value="Cpsf2_C"/>
</dbReference>
<dbReference type="InterPro" id="IPR022712">
    <property type="entry name" value="Beta_Casp"/>
</dbReference>
<keyword evidence="4 6" id="KW-0694">RNA-binding</keyword>
<evidence type="ECO:0000256" key="5">
    <source>
        <dbReference type="ARBA" id="ARBA00023242"/>
    </source>
</evidence>
<evidence type="ECO:0000256" key="6">
    <source>
        <dbReference type="RuleBase" id="RU365006"/>
    </source>
</evidence>
<keyword evidence="10" id="KW-1185">Reference proteome</keyword>
<dbReference type="Pfam" id="PF10996">
    <property type="entry name" value="Beta-Casp"/>
    <property type="match status" value="1"/>
</dbReference>
<dbReference type="CDD" id="cd16293">
    <property type="entry name" value="CPSF2-like_MBL-fold"/>
    <property type="match status" value="1"/>
</dbReference>
<dbReference type="Proteomes" id="UP000695562">
    <property type="component" value="Unassembled WGS sequence"/>
</dbReference>
<keyword evidence="7" id="KW-0175">Coiled coil</keyword>
<reference evidence="9" key="1">
    <citation type="submission" date="2020-01" db="EMBL/GenBank/DDBJ databases">
        <title>Development of genomics and gene disruption for Polysphondylium violaceum indicates a role for the polyketide synthase stlB in stalk morphogenesis.</title>
        <authorList>
            <person name="Narita B."/>
            <person name="Kawabe Y."/>
            <person name="Kin K."/>
            <person name="Saito T."/>
            <person name="Gibbs R."/>
            <person name="Kuspa A."/>
            <person name="Muzny D."/>
            <person name="Queller D."/>
            <person name="Richards S."/>
            <person name="Strassman J."/>
            <person name="Sucgang R."/>
            <person name="Worley K."/>
            <person name="Schaap P."/>
        </authorList>
    </citation>
    <scope>NUCLEOTIDE SEQUENCE</scope>
    <source>
        <strain evidence="9">QSvi11</strain>
    </source>
</reference>
<dbReference type="GO" id="GO:0006398">
    <property type="term" value="P:mRNA 3'-end processing by stem-loop binding and cleavage"/>
    <property type="evidence" value="ECO:0007669"/>
    <property type="project" value="InterPro"/>
</dbReference>
<feature type="domain" description="Beta-Casp" evidence="8">
    <location>
        <begin position="247"/>
        <end position="370"/>
    </location>
</feature>
<feature type="coiled-coil region" evidence="7">
    <location>
        <begin position="391"/>
        <end position="427"/>
    </location>
</feature>